<dbReference type="STRING" id="1423776.FD04_GL001560"/>
<keyword evidence="5 8" id="KW-0812">Transmembrane</keyword>
<dbReference type="Proteomes" id="UP000051160">
    <property type="component" value="Unassembled WGS sequence"/>
</dbReference>
<evidence type="ECO:0000256" key="4">
    <source>
        <dbReference type="ARBA" id="ARBA00022475"/>
    </source>
</evidence>
<dbReference type="PANTHER" id="PTHR30269:SF37">
    <property type="entry name" value="MEMBRANE TRANSPORTER PROTEIN"/>
    <property type="match status" value="1"/>
</dbReference>
<dbReference type="PATRIC" id="fig|1423776.4.peg.1579"/>
<accession>A0A0R1LNT0</accession>
<evidence type="ECO:0000256" key="7">
    <source>
        <dbReference type="ARBA" id="ARBA00023136"/>
    </source>
</evidence>
<reference evidence="9 10" key="1">
    <citation type="journal article" date="2015" name="Genome Announc.">
        <title>Expanding the biotechnology potential of lactobacilli through comparative genomics of 213 strains and associated genera.</title>
        <authorList>
            <person name="Sun Z."/>
            <person name="Harris H.M."/>
            <person name="McCann A."/>
            <person name="Guo C."/>
            <person name="Argimon S."/>
            <person name="Zhang W."/>
            <person name="Yang X."/>
            <person name="Jeffery I.B."/>
            <person name="Cooney J.C."/>
            <person name="Kagawa T.F."/>
            <person name="Liu W."/>
            <person name="Song Y."/>
            <person name="Salvetti E."/>
            <person name="Wrobel A."/>
            <person name="Rasinkangas P."/>
            <person name="Parkhill J."/>
            <person name="Rea M.C."/>
            <person name="O'Sullivan O."/>
            <person name="Ritari J."/>
            <person name="Douillard F.P."/>
            <person name="Paul Ross R."/>
            <person name="Yang R."/>
            <person name="Briner A.E."/>
            <person name="Felis G.E."/>
            <person name="de Vos W.M."/>
            <person name="Barrangou R."/>
            <person name="Klaenhammer T.R."/>
            <person name="Caufield P.W."/>
            <person name="Cui Y."/>
            <person name="Zhang H."/>
            <person name="O'Toole P.W."/>
        </authorList>
    </citation>
    <scope>NUCLEOTIDE SEQUENCE [LARGE SCALE GENOMIC DNA]</scope>
    <source>
        <strain evidence="9 10">DSM 19909</strain>
    </source>
</reference>
<dbReference type="EMBL" id="AZEE01000029">
    <property type="protein sequence ID" value="KRK97531.1"/>
    <property type="molecule type" value="Genomic_DNA"/>
</dbReference>
<comment type="similarity">
    <text evidence="2 8">Belongs to the 4-toluene sulfonate uptake permease (TSUP) (TC 2.A.102) family.</text>
</comment>
<feature type="transmembrane region" description="Helical" evidence="8">
    <location>
        <begin position="124"/>
        <end position="151"/>
    </location>
</feature>
<feature type="transmembrane region" description="Helical" evidence="8">
    <location>
        <begin position="163"/>
        <end position="181"/>
    </location>
</feature>
<evidence type="ECO:0000256" key="3">
    <source>
        <dbReference type="ARBA" id="ARBA00022448"/>
    </source>
</evidence>
<feature type="transmembrane region" description="Helical" evidence="8">
    <location>
        <begin position="28"/>
        <end position="57"/>
    </location>
</feature>
<evidence type="ECO:0000256" key="6">
    <source>
        <dbReference type="ARBA" id="ARBA00022989"/>
    </source>
</evidence>
<evidence type="ECO:0000256" key="8">
    <source>
        <dbReference type="RuleBase" id="RU363041"/>
    </source>
</evidence>
<feature type="transmembrane region" description="Helical" evidence="8">
    <location>
        <begin position="219"/>
        <end position="237"/>
    </location>
</feature>
<keyword evidence="7 8" id="KW-0472">Membrane</keyword>
<dbReference type="AlphaFoldDB" id="A0A0R1LNT0"/>
<dbReference type="GO" id="GO:0005886">
    <property type="term" value="C:plasma membrane"/>
    <property type="evidence" value="ECO:0007669"/>
    <property type="project" value="UniProtKB-SubCell"/>
</dbReference>
<name>A0A0R1LNT0_9LACO</name>
<organism evidence="9 10">
    <name type="scientific">Secundilactobacillus odoratitofui DSM 19909 = JCM 15043</name>
    <dbReference type="NCBI Taxonomy" id="1423776"/>
    <lineage>
        <taxon>Bacteria</taxon>
        <taxon>Bacillati</taxon>
        <taxon>Bacillota</taxon>
        <taxon>Bacilli</taxon>
        <taxon>Lactobacillales</taxon>
        <taxon>Lactobacillaceae</taxon>
        <taxon>Secundilactobacillus</taxon>
    </lineage>
</organism>
<keyword evidence="3" id="KW-0813">Transport</keyword>
<dbReference type="RefSeq" id="WP_054700169.1">
    <property type="nucleotide sequence ID" value="NZ_AZEE01000029.1"/>
</dbReference>
<evidence type="ECO:0000256" key="2">
    <source>
        <dbReference type="ARBA" id="ARBA00009142"/>
    </source>
</evidence>
<evidence type="ECO:0000256" key="1">
    <source>
        <dbReference type="ARBA" id="ARBA00004651"/>
    </source>
</evidence>
<gene>
    <name evidence="9" type="ORF">FD04_GL001560</name>
</gene>
<feature type="transmembrane region" description="Helical" evidence="8">
    <location>
        <begin position="193"/>
        <end position="213"/>
    </location>
</feature>
<feature type="transmembrane region" description="Helical" evidence="8">
    <location>
        <begin position="93"/>
        <end position="112"/>
    </location>
</feature>
<dbReference type="InterPro" id="IPR052017">
    <property type="entry name" value="TSUP"/>
</dbReference>
<keyword evidence="4 8" id="KW-1003">Cell membrane</keyword>
<feature type="transmembrane region" description="Helical" evidence="8">
    <location>
        <begin position="69"/>
        <end position="87"/>
    </location>
</feature>
<dbReference type="PANTHER" id="PTHR30269">
    <property type="entry name" value="TRANSMEMBRANE PROTEIN YFCA"/>
    <property type="match status" value="1"/>
</dbReference>
<dbReference type="OrthoDB" id="7843147at2"/>
<proteinExistence type="inferred from homology"/>
<evidence type="ECO:0000313" key="9">
    <source>
        <dbReference type="EMBL" id="KRK97531.1"/>
    </source>
</evidence>
<dbReference type="InterPro" id="IPR002781">
    <property type="entry name" value="TM_pro_TauE-like"/>
</dbReference>
<comment type="subcellular location">
    <subcellularLocation>
        <location evidence="1 8">Cell membrane</location>
        <topology evidence="1 8">Multi-pass membrane protein</topology>
    </subcellularLocation>
</comment>
<evidence type="ECO:0000256" key="5">
    <source>
        <dbReference type="ARBA" id="ARBA00022692"/>
    </source>
</evidence>
<dbReference type="Pfam" id="PF01925">
    <property type="entry name" value="TauE"/>
    <property type="match status" value="1"/>
</dbReference>
<evidence type="ECO:0000313" key="10">
    <source>
        <dbReference type="Proteomes" id="UP000051160"/>
    </source>
</evidence>
<comment type="caution">
    <text evidence="9">The sequence shown here is derived from an EMBL/GenBank/DDBJ whole genome shotgun (WGS) entry which is preliminary data.</text>
</comment>
<sequence>MQWFFIIFPAMLAGLVQGLTGFGTGIVLMIFLPAILPMSTSAGVAALIPMVSIAIMVHRYHDALHFKRLIWPFLVYASVATWSIHLGKVLDVTFLKLMLGCLLCVLSLYFLFVKSAANRHYPLVVAVIFTIISGFFNGLFGIGGPLMALYFLSLAESKETYMASIQTFFLIDMTYVTGVRLANGIFTPQDLPIILVGILGAVIGTIIANHLLTRLNLDVIRQIIYVFIGFSGVFYLVTSLQSI</sequence>
<keyword evidence="6 8" id="KW-1133">Transmembrane helix</keyword>
<keyword evidence="10" id="KW-1185">Reference proteome</keyword>
<protein>
    <recommendedName>
        <fullName evidence="8">Probable membrane transporter protein</fullName>
    </recommendedName>
</protein>